<evidence type="ECO:0000256" key="1">
    <source>
        <dbReference type="ARBA" id="ARBA00010394"/>
    </source>
</evidence>
<dbReference type="Proteomes" id="UP001142055">
    <property type="component" value="Chromosome 1"/>
</dbReference>
<comment type="similarity">
    <text evidence="1 5">Belongs to the importin alpha family.</text>
</comment>
<dbReference type="InterPro" id="IPR011989">
    <property type="entry name" value="ARM-like"/>
</dbReference>
<dbReference type="EMBL" id="JAPWDV010000001">
    <property type="protein sequence ID" value="KAJ6225060.1"/>
    <property type="molecule type" value="Genomic_DNA"/>
</dbReference>
<evidence type="ECO:0000259" key="7">
    <source>
        <dbReference type="PROSITE" id="PS51214"/>
    </source>
</evidence>
<organism evidence="8 9">
    <name type="scientific">Blomia tropicalis</name>
    <name type="common">Mite</name>
    <dbReference type="NCBI Taxonomy" id="40697"/>
    <lineage>
        <taxon>Eukaryota</taxon>
        <taxon>Metazoa</taxon>
        <taxon>Ecdysozoa</taxon>
        <taxon>Arthropoda</taxon>
        <taxon>Chelicerata</taxon>
        <taxon>Arachnida</taxon>
        <taxon>Acari</taxon>
        <taxon>Acariformes</taxon>
        <taxon>Sarcoptiformes</taxon>
        <taxon>Astigmata</taxon>
        <taxon>Glycyphagoidea</taxon>
        <taxon>Echimyopodidae</taxon>
        <taxon>Blomia</taxon>
    </lineage>
</organism>
<comment type="caution">
    <text evidence="8">The sequence shown here is derived from an EMBL/GenBank/DDBJ whole genome shotgun (WGS) entry which is preliminary data.</text>
</comment>
<protein>
    <recommendedName>
        <fullName evidence="5">Importin subunit alpha</fullName>
    </recommendedName>
</protein>
<keyword evidence="9" id="KW-1185">Reference proteome</keyword>
<evidence type="ECO:0000313" key="8">
    <source>
        <dbReference type="EMBL" id="KAJ6225060.1"/>
    </source>
</evidence>
<dbReference type="Pfam" id="PF01749">
    <property type="entry name" value="IBB"/>
    <property type="match status" value="1"/>
</dbReference>
<feature type="domain" description="IBB" evidence="7">
    <location>
        <begin position="1"/>
        <end position="53"/>
    </location>
</feature>
<evidence type="ECO:0000313" key="9">
    <source>
        <dbReference type="Proteomes" id="UP001142055"/>
    </source>
</evidence>
<proteinExistence type="inferred from homology"/>
<reference evidence="8" key="1">
    <citation type="submission" date="2022-12" db="EMBL/GenBank/DDBJ databases">
        <title>Genome assemblies of Blomia tropicalis.</title>
        <authorList>
            <person name="Cui Y."/>
        </authorList>
    </citation>
    <scope>NUCLEOTIDE SEQUENCE</scope>
    <source>
        <tissue evidence="8">Adult mites</tissue>
    </source>
</reference>
<dbReference type="PROSITE" id="PS50176">
    <property type="entry name" value="ARM_REPEAT"/>
    <property type="match status" value="3"/>
</dbReference>
<dbReference type="PROSITE" id="PS51214">
    <property type="entry name" value="IBB"/>
    <property type="match status" value="1"/>
</dbReference>
<dbReference type="Gene3D" id="1.25.10.10">
    <property type="entry name" value="Leucine-rich Repeat Variant"/>
    <property type="match status" value="1"/>
</dbReference>
<dbReference type="PANTHER" id="PTHR23316">
    <property type="entry name" value="IMPORTIN ALPHA"/>
    <property type="match status" value="1"/>
</dbReference>
<dbReference type="Pfam" id="PF00514">
    <property type="entry name" value="Arm"/>
    <property type="match status" value="8"/>
</dbReference>
<accession>A0A9Q0MFL1</accession>
<dbReference type="InterPro" id="IPR016024">
    <property type="entry name" value="ARM-type_fold"/>
</dbReference>
<dbReference type="OrthoDB" id="29145at2759"/>
<dbReference type="FunFam" id="1.25.10.10:FF:000021">
    <property type="entry name" value="Importin subunit alpha"/>
    <property type="match status" value="1"/>
</dbReference>
<dbReference type="GO" id="GO:0006606">
    <property type="term" value="P:protein import into nucleus"/>
    <property type="evidence" value="ECO:0007669"/>
    <property type="project" value="InterPro"/>
</dbReference>
<dbReference type="SUPFAM" id="SSF48371">
    <property type="entry name" value="ARM repeat"/>
    <property type="match status" value="1"/>
</dbReference>
<dbReference type="InterPro" id="IPR036975">
    <property type="entry name" value="Importin-a_IBB_sf"/>
</dbReference>
<sequence>MSANTHRNRYKNAGIDAQELRRRREEEGIQLRKQKRDTELSKRRNLAAAISDTNDDSLVNDENNLITPDMVQALYQEDTKLQLEATQRFRKLLSKEPNPPIEEVIKTGIVPRFVQFLEDDRFPLLQFEAAWALTNVASGNSEQTRVVVEAGAVPVFIKLLSSQNEDVIEQSVWALGNIGGDSSQCRDYVLESNVLPPLLNLFSDNLRISMMRNATWALSNLCRGKNPHPNFEKVSQCLPVLSRLIFNTDADVLTDACWSLSFLSDGPNEKIQAVIESGVCRRVVELLTHNSAQVVSAALRVVGNIVTGDDSQTQVIINANALPALLNLLSHQKETIVKETCWTLSNITAGNREQIQAVINANIIHALIQMLKHRDFKVRKEAAWAITNATSGGNQRQIMYIVEAGAIPPLCEFLAVNDSRIITVALNGIEHILRTGEQIAQSNNQTENPYAIMVEQCGGLDKIEFLQSHDNLEIYQKVYDIIEKYFGSEEDDTNLAPQVENNQFAFGPGAEDPSNIYTQQGFEF</sequence>
<dbReference type="InterPro" id="IPR024931">
    <property type="entry name" value="Importin_alpha"/>
</dbReference>
<feature type="repeat" description="ARM" evidence="6">
    <location>
        <begin position="151"/>
        <end position="178"/>
    </location>
</feature>
<dbReference type="PIRSF" id="PIRSF005673">
    <property type="entry name" value="Importin_alpha"/>
    <property type="match status" value="1"/>
</dbReference>
<dbReference type="InterPro" id="IPR032413">
    <property type="entry name" value="Arm_3"/>
</dbReference>
<dbReference type="InterPro" id="IPR002652">
    <property type="entry name" value="Importin-a_IBB"/>
</dbReference>
<evidence type="ECO:0000256" key="2">
    <source>
        <dbReference type="ARBA" id="ARBA00022448"/>
    </source>
</evidence>
<dbReference type="GO" id="GO:0005737">
    <property type="term" value="C:cytoplasm"/>
    <property type="evidence" value="ECO:0007669"/>
    <property type="project" value="InterPro"/>
</dbReference>
<dbReference type="SMART" id="SM00185">
    <property type="entry name" value="ARM"/>
    <property type="match status" value="8"/>
</dbReference>
<gene>
    <name evidence="8" type="ORF">RDWZM_003605</name>
</gene>
<dbReference type="GO" id="GO:0005634">
    <property type="term" value="C:nucleus"/>
    <property type="evidence" value="ECO:0007669"/>
    <property type="project" value="UniProtKB-ARBA"/>
</dbReference>
<evidence type="ECO:0000256" key="4">
    <source>
        <dbReference type="ARBA" id="ARBA00022927"/>
    </source>
</evidence>
<evidence type="ECO:0000256" key="6">
    <source>
        <dbReference type="PROSITE-ProRule" id="PRU00259"/>
    </source>
</evidence>
<keyword evidence="2 5" id="KW-0813">Transport</keyword>
<feature type="repeat" description="ARM" evidence="6">
    <location>
        <begin position="320"/>
        <end position="354"/>
    </location>
</feature>
<keyword evidence="3" id="KW-0677">Repeat</keyword>
<keyword evidence="4 5" id="KW-0653">Protein transport</keyword>
<dbReference type="InterPro" id="IPR000225">
    <property type="entry name" value="Armadillo"/>
</dbReference>
<dbReference type="Pfam" id="PF16186">
    <property type="entry name" value="Arm_3"/>
    <property type="match status" value="1"/>
</dbReference>
<dbReference type="OMA" id="EMIQMLY"/>
<dbReference type="AlphaFoldDB" id="A0A9Q0MFL1"/>
<evidence type="ECO:0000256" key="3">
    <source>
        <dbReference type="ARBA" id="ARBA00022737"/>
    </source>
</evidence>
<dbReference type="Gene3D" id="1.20.5.690">
    <property type="entry name" value="Importin-alpha, importin-beta-binding domain"/>
    <property type="match status" value="1"/>
</dbReference>
<name>A0A9Q0MFL1_BLOTA</name>
<dbReference type="GO" id="GO:0061608">
    <property type="term" value="F:nuclear import signal receptor activity"/>
    <property type="evidence" value="ECO:0007669"/>
    <property type="project" value="InterPro"/>
</dbReference>
<feature type="repeat" description="ARM" evidence="6">
    <location>
        <begin position="108"/>
        <end position="151"/>
    </location>
</feature>
<evidence type="ECO:0000256" key="5">
    <source>
        <dbReference type="PIRNR" id="PIRNR005673"/>
    </source>
</evidence>